<dbReference type="EMBL" id="JAGKQH010000011">
    <property type="protein sequence ID" value="KAG6587717.1"/>
    <property type="molecule type" value="Genomic_DNA"/>
</dbReference>
<evidence type="ECO:0000313" key="2">
    <source>
        <dbReference type="EMBL" id="KAG6587717.1"/>
    </source>
</evidence>
<dbReference type="Proteomes" id="UP000685013">
    <property type="component" value="Chromosome 11"/>
</dbReference>
<protein>
    <submittedName>
        <fullName evidence="2">Uncharacterized protein</fullName>
    </submittedName>
</protein>
<sequence>MRYSHFIQCFLLFTALFYLLSVDPFHSHPQTFASEGRPARKYLDTSFSNPEHEYHRVKDHKQEISSNTHEYEKSIDGADELVYHIDYNGPKTHPNPPDHP</sequence>
<keyword evidence="1" id="KW-0732">Signal</keyword>
<accession>A0AAV6MTF1</accession>
<feature type="non-terminal residue" evidence="2">
    <location>
        <position position="1"/>
    </location>
</feature>
<evidence type="ECO:0000313" key="3">
    <source>
        <dbReference type="Proteomes" id="UP000685013"/>
    </source>
</evidence>
<evidence type="ECO:0000256" key="1">
    <source>
        <dbReference type="SAM" id="SignalP"/>
    </source>
</evidence>
<proteinExistence type="predicted"/>
<dbReference type="AlphaFoldDB" id="A0AAV6MTF1"/>
<reference evidence="2 3" key="1">
    <citation type="journal article" date="2021" name="Hortic Res">
        <title>The domestication of Cucurbita argyrosperma as revealed by the genome of its wild relative.</title>
        <authorList>
            <person name="Barrera-Redondo J."/>
            <person name="Sanchez-de la Vega G."/>
            <person name="Aguirre-Liguori J.A."/>
            <person name="Castellanos-Morales G."/>
            <person name="Gutierrez-Guerrero Y.T."/>
            <person name="Aguirre-Dugua X."/>
            <person name="Aguirre-Planter E."/>
            <person name="Tenaillon M.I."/>
            <person name="Lira-Saade R."/>
            <person name="Eguiarte L.E."/>
        </authorList>
    </citation>
    <scope>NUCLEOTIDE SEQUENCE [LARGE SCALE GENOMIC DNA]</scope>
    <source>
        <strain evidence="2">JBR-2021</strain>
    </source>
</reference>
<feature type="chain" id="PRO_5043708863" evidence="1">
    <location>
        <begin position="22"/>
        <end position="100"/>
    </location>
</feature>
<name>A0AAV6MTF1_9ROSI</name>
<comment type="caution">
    <text evidence="2">The sequence shown here is derived from an EMBL/GenBank/DDBJ whole genome shotgun (WGS) entry which is preliminary data.</text>
</comment>
<keyword evidence="3" id="KW-1185">Reference proteome</keyword>
<feature type="signal peptide" evidence="1">
    <location>
        <begin position="1"/>
        <end position="21"/>
    </location>
</feature>
<organism evidence="2 3">
    <name type="scientific">Cucurbita argyrosperma subsp. sororia</name>
    <dbReference type="NCBI Taxonomy" id="37648"/>
    <lineage>
        <taxon>Eukaryota</taxon>
        <taxon>Viridiplantae</taxon>
        <taxon>Streptophyta</taxon>
        <taxon>Embryophyta</taxon>
        <taxon>Tracheophyta</taxon>
        <taxon>Spermatophyta</taxon>
        <taxon>Magnoliopsida</taxon>
        <taxon>eudicotyledons</taxon>
        <taxon>Gunneridae</taxon>
        <taxon>Pentapetalae</taxon>
        <taxon>rosids</taxon>
        <taxon>fabids</taxon>
        <taxon>Cucurbitales</taxon>
        <taxon>Cucurbitaceae</taxon>
        <taxon>Cucurbiteae</taxon>
        <taxon>Cucurbita</taxon>
    </lineage>
</organism>
<gene>
    <name evidence="2" type="ORF">SDJN03_16282</name>
</gene>